<keyword evidence="1 4" id="KW-0315">Glutamine amidotransferase</keyword>
<evidence type="ECO:0000259" key="3">
    <source>
        <dbReference type="PROSITE" id="PS51278"/>
    </source>
</evidence>
<accession>A0A9X3X9J7</accession>
<dbReference type="InterPro" id="IPR029055">
    <property type="entry name" value="Ntn_hydrolases_N"/>
</dbReference>
<dbReference type="PROSITE" id="PS51278">
    <property type="entry name" value="GATASE_TYPE_2"/>
    <property type="match status" value="1"/>
</dbReference>
<evidence type="ECO:0000256" key="2">
    <source>
        <dbReference type="SAM" id="MobiDB-lite"/>
    </source>
</evidence>
<dbReference type="Proteomes" id="UP001151081">
    <property type="component" value="Unassembled WGS sequence"/>
</dbReference>
<name>A0A9X3X9J7_9BACT</name>
<organism evidence="4 5">
    <name type="scientific">Polyangium jinanense</name>
    <dbReference type="NCBI Taxonomy" id="2829994"/>
    <lineage>
        <taxon>Bacteria</taxon>
        <taxon>Pseudomonadati</taxon>
        <taxon>Myxococcota</taxon>
        <taxon>Polyangia</taxon>
        <taxon>Polyangiales</taxon>
        <taxon>Polyangiaceae</taxon>
        <taxon>Polyangium</taxon>
    </lineage>
</organism>
<dbReference type="PANTHER" id="PTHR42824:SF1">
    <property type="entry name" value="GLUTAMINE AMIDOTRANSFERASE YAFJ-RELATED"/>
    <property type="match status" value="1"/>
</dbReference>
<dbReference type="InterPro" id="IPR026869">
    <property type="entry name" value="EgtC-like"/>
</dbReference>
<gene>
    <name evidence="4" type="ORF">KEG57_32630</name>
</gene>
<evidence type="ECO:0000256" key="1">
    <source>
        <dbReference type="ARBA" id="ARBA00022962"/>
    </source>
</evidence>
<reference evidence="4 5" key="1">
    <citation type="submission" date="2021-04" db="EMBL/GenBank/DDBJ databases">
        <title>Genome analysis of Polyangium sp.</title>
        <authorList>
            <person name="Li Y."/>
            <person name="Wang J."/>
        </authorList>
    </citation>
    <scope>NUCLEOTIDE SEQUENCE [LARGE SCALE GENOMIC DNA]</scope>
    <source>
        <strain evidence="4 5">SDU14</strain>
    </source>
</reference>
<dbReference type="CDD" id="cd01908">
    <property type="entry name" value="YafJ"/>
    <property type="match status" value="1"/>
</dbReference>
<evidence type="ECO:0000313" key="5">
    <source>
        <dbReference type="Proteomes" id="UP001151081"/>
    </source>
</evidence>
<dbReference type="SUPFAM" id="SSF56235">
    <property type="entry name" value="N-terminal nucleophile aminohydrolases (Ntn hydrolases)"/>
    <property type="match status" value="1"/>
</dbReference>
<evidence type="ECO:0000313" key="4">
    <source>
        <dbReference type="EMBL" id="MDC3985270.1"/>
    </source>
</evidence>
<dbReference type="EMBL" id="JAGTJJ010000027">
    <property type="protein sequence ID" value="MDC3985270.1"/>
    <property type="molecule type" value="Genomic_DNA"/>
</dbReference>
<dbReference type="PANTHER" id="PTHR42824">
    <property type="entry name" value="GLUTAMINE AMIDOTRANSFERASE"/>
    <property type="match status" value="1"/>
</dbReference>
<dbReference type="Pfam" id="PF13230">
    <property type="entry name" value="GATase_4"/>
    <property type="match status" value="1"/>
</dbReference>
<dbReference type="AlphaFoldDB" id="A0A9X3X9J7"/>
<proteinExistence type="predicted"/>
<protein>
    <submittedName>
        <fullName evidence="4">Class II glutamine amidotransferase</fullName>
    </submittedName>
</protein>
<sequence>MCRLFGVVSRHVEPHPEPLATAPKSLAALSPEHPHGWGIAAHDGKSWAIHKSPTCAHADPAFRAVASNARGRVVLAHVRKATVGKTGLDNTHPFRRDAWVFAHNGTISDVAWLERRTSQSRKREIAGDTDSERFFAFLMTTLDEVGATHGSRRASSDATHHAIARAIEAATDRPRFGAVNFLLSDGDVLYAHRFGRSLFVSSDADVVRIASEVPHEGAWQEVPERSLLCIDRIAAFAPDVQGCALRRGADSYKLISPHRLRFAQSMPRGPGLCPGPGRGADSPSSGPG</sequence>
<dbReference type="InterPro" id="IPR017932">
    <property type="entry name" value="GATase_2_dom"/>
</dbReference>
<dbReference type="RefSeq" id="WP_272459163.1">
    <property type="nucleotide sequence ID" value="NZ_JAGTJJ010000027.1"/>
</dbReference>
<feature type="region of interest" description="Disordered" evidence="2">
    <location>
        <begin position="265"/>
        <end position="288"/>
    </location>
</feature>
<dbReference type="Gene3D" id="3.60.20.10">
    <property type="entry name" value="Glutamine Phosphoribosylpyrophosphate, subunit 1, domain 1"/>
    <property type="match status" value="1"/>
</dbReference>
<feature type="domain" description="Glutamine amidotransferase type-2" evidence="3">
    <location>
        <begin position="2"/>
        <end position="233"/>
    </location>
</feature>
<keyword evidence="5" id="KW-1185">Reference proteome</keyword>
<comment type="caution">
    <text evidence="4">The sequence shown here is derived from an EMBL/GenBank/DDBJ whole genome shotgun (WGS) entry which is preliminary data.</text>
</comment>